<name>A0A178ZVB7_9EURO</name>
<keyword evidence="6" id="KW-0285">Flavoprotein</keyword>
<dbReference type="SUPFAM" id="SSF51905">
    <property type="entry name" value="FAD/NAD(P)-binding domain"/>
    <property type="match status" value="1"/>
</dbReference>
<evidence type="ECO:0000313" key="15">
    <source>
        <dbReference type="Proteomes" id="UP000078343"/>
    </source>
</evidence>
<dbReference type="EC" id="1.14.13.196" evidence="4"/>
<organism evidence="14 15">
    <name type="scientific">Fonsecaea erecta</name>
    <dbReference type="NCBI Taxonomy" id="1367422"/>
    <lineage>
        <taxon>Eukaryota</taxon>
        <taxon>Fungi</taxon>
        <taxon>Dikarya</taxon>
        <taxon>Ascomycota</taxon>
        <taxon>Pezizomycotina</taxon>
        <taxon>Eurotiomycetes</taxon>
        <taxon>Chaetothyriomycetidae</taxon>
        <taxon>Chaetothyriales</taxon>
        <taxon>Herpotrichiellaceae</taxon>
        <taxon>Fonsecaea</taxon>
    </lineage>
</organism>
<keyword evidence="9" id="KW-0560">Oxidoreductase</keyword>
<dbReference type="Proteomes" id="UP000078343">
    <property type="component" value="Unassembled WGS sequence"/>
</dbReference>
<comment type="catalytic activity">
    <reaction evidence="11">
        <text>L-ornithine + NADPH + O2 = N(5)-hydroxy-L-ornithine + NADP(+) + H2O</text>
        <dbReference type="Rhea" id="RHEA:41508"/>
        <dbReference type="ChEBI" id="CHEBI:15377"/>
        <dbReference type="ChEBI" id="CHEBI:15379"/>
        <dbReference type="ChEBI" id="CHEBI:46911"/>
        <dbReference type="ChEBI" id="CHEBI:57783"/>
        <dbReference type="ChEBI" id="CHEBI:58349"/>
        <dbReference type="ChEBI" id="CHEBI:78275"/>
        <dbReference type="EC" id="1.14.13.196"/>
    </reaction>
</comment>
<dbReference type="GeneID" id="30007106"/>
<evidence type="ECO:0000256" key="5">
    <source>
        <dbReference type="ARBA" id="ARBA00018612"/>
    </source>
</evidence>
<evidence type="ECO:0000256" key="13">
    <source>
        <dbReference type="SAM" id="MobiDB-lite"/>
    </source>
</evidence>
<evidence type="ECO:0000256" key="3">
    <source>
        <dbReference type="ARBA" id="ARBA00007588"/>
    </source>
</evidence>
<evidence type="ECO:0000313" key="14">
    <source>
        <dbReference type="EMBL" id="OAP63709.1"/>
    </source>
</evidence>
<gene>
    <name evidence="14" type="ORF">AYL99_02936</name>
</gene>
<evidence type="ECO:0000256" key="4">
    <source>
        <dbReference type="ARBA" id="ARBA00012881"/>
    </source>
</evidence>
<dbReference type="RefSeq" id="XP_018697076.1">
    <property type="nucleotide sequence ID" value="XM_018834452.1"/>
</dbReference>
<dbReference type="PRINTS" id="PR00368">
    <property type="entry name" value="FADPNR"/>
</dbReference>
<protein>
    <recommendedName>
        <fullName evidence="5">L-ornithine N(5)-monooxygenase</fullName>
        <ecNumber evidence="4">1.14.13.196</ecNumber>
    </recommendedName>
    <alternativeName>
        <fullName evidence="10">L-ornithine N(5)-oxygenase</fullName>
    </alternativeName>
</protein>
<dbReference type="InterPro" id="IPR025700">
    <property type="entry name" value="Lys/Orn_oxygenase"/>
</dbReference>
<dbReference type="InterPro" id="IPR036188">
    <property type="entry name" value="FAD/NAD-bd_sf"/>
</dbReference>
<evidence type="ECO:0000256" key="12">
    <source>
        <dbReference type="ARBA" id="ARBA00049248"/>
    </source>
</evidence>
<evidence type="ECO:0000256" key="6">
    <source>
        <dbReference type="ARBA" id="ARBA00022630"/>
    </source>
</evidence>
<evidence type="ECO:0000256" key="2">
    <source>
        <dbReference type="ARBA" id="ARBA00004924"/>
    </source>
</evidence>
<comment type="similarity">
    <text evidence="3">Belongs to the lysine N(6)-hydroxylase/L-ornithine N(5)-oxygenase family.</text>
</comment>
<comment type="catalytic activity">
    <reaction evidence="12">
        <text>L-ornithine + NADH + O2 = N(5)-hydroxy-L-ornithine + NAD(+) + H2O</text>
        <dbReference type="Rhea" id="RHEA:41512"/>
        <dbReference type="ChEBI" id="CHEBI:15377"/>
        <dbReference type="ChEBI" id="CHEBI:15379"/>
        <dbReference type="ChEBI" id="CHEBI:46911"/>
        <dbReference type="ChEBI" id="CHEBI:57540"/>
        <dbReference type="ChEBI" id="CHEBI:57945"/>
        <dbReference type="ChEBI" id="CHEBI:78275"/>
        <dbReference type="EC" id="1.14.13.196"/>
    </reaction>
</comment>
<dbReference type="STRING" id="1367422.A0A178ZVB7"/>
<dbReference type="Pfam" id="PF13434">
    <property type="entry name" value="Lys_Orn_oxgnase"/>
    <property type="match status" value="1"/>
</dbReference>
<evidence type="ECO:0000256" key="10">
    <source>
        <dbReference type="ARBA" id="ARBA00030351"/>
    </source>
</evidence>
<feature type="compositionally biased region" description="Polar residues" evidence="13">
    <location>
        <begin position="1"/>
        <end position="10"/>
    </location>
</feature>
<dbReference type="AlphaFoldDB" id="A0A178ZVB7"/>
<dbReference type="GO" id="GO:0016491">
    <property type="term" value="F:oxidoreductase activity"/>
    <property type="evidence" value="ECO:0007669"/>
    <property type="project" value="UniProtKB-KW"/>
</dbReference>
<sequence>MAPGVLSSTNGHDHRSDSASPANGINGRISELLSNGQGTDRSAAPAFYSASPGEIHDLVCVGFGPASLAIAVALHDSLRAQREADPEVAPPTVRFLERQGAFKWHAGMLLPGAKMQISFIKDLATLRDPTSHFTFLNYLKEHDRLVQFSNLGTFLPSRLEFDDYLQWAARHFEHVVEYSQEVDSIQPRRLAGAEKYDCFEVVSRSLATGRTMSFLSRNVVIAVGGRPARPSLFPAYHDRILHSSEYHTRISHVLPDRDQTYNIAVVGGGQSAAEVFNDLHHRYPNASTRLIIRDSALRPSDDSPFVNEVFNPEAVDAFFEQPDDIRAENVKKNKATNYSVVRLELLEKLYDDLYIQGIKQPDKRLWQHQILPLREISEFVDNGPNEQLSLILTDLNPSNSNGREKLSVDVVVLATGYRRDAHVDMLKACQGINSSLDGQWQPGRDYGLKLDRASVQDGIGLWLQGCNEATHGLSDTLLSILSTRSGELVDSIFGTHSNLKGH</sequence>
<comment type="pathway">
    <text evidence="2">Siderophore biosynthesis.</text>
</comment>
<feature type="region of interest" description="Disordered" evidence="13">
    <location>
        <begin position="1"/>
        <end position="39"/>
    </location>
</feature>
<evidence type="ECO:0000256" key="1">
    <source>
        <dbReference type="ARBA" id="ARBA00001974"/>
    </source>
</evidence>
<keyword evidence="15" id="KW-1185">Reference proteome</keyword>
<reference evidence="14 15" key="1">
    <citation type="submission" date="2016-04" db="EMBL/GenBank/DDBJ databases">
        <title>Draft genome of Fonsecaea erecta CBS 125763.</title>
        <authorList>
            <person name="Weiss V.A."/>
            <person name="Vicente V.A."/>
            <person name="Raittz R.T."/>
            <person name="Moreno L.F."/>
            <person name="De Souza E.M."/>
            <person name="Pedrosa F.O."/>
            <person name="Steffens M.B."/>
            <person name="Faoro H."/>
            <person name="Tadra-Sfeir M.Z."/>
            <person name="Najafzadeh M.J."/>
            <person name="Felipe M.S."/>
            <person name="Teixeira M."/>
            <person name="Sun J."/>
            <person name="Xi L."/>
            <person name="Gomes R."/>
            <person name="De Azevedo C.M."/>
            <person name="Salgado C.G."/>
            <person name="Da Silva M.B."/>
            <person name="Nascimento M.F."/>
            <person name="Queiroz-Telles F."/>
            <person name="Attili D.S."/>
            <person name="Gorbushina A."/>
        </authorList>
    </citation>
    <scope>NUCLEOTIDE SEQUENCE [LARGE SCALE GENOMIC DNA]</scope>
    <source>
        <strain evidence="14 15">CBS 125763</strain>
    </source>
</reference>
<comment type="caution">
    <text evidence="14">The sequence shown here is derived from an EMBL/GenBank/DDBJ whole genome shotgun (WGS) entry which is preliminary data.</text>
</comment>
<keyword evidence="8" id="KW-0521">NADP</keyword>
<dbReference type="GO" id="GO:0006879">
    <property type="term" value="P:intracellular iron ion homeostasis"/>
    <property type="evidence" value="ECO:0007669"/>
    <property type="project" value="TreeGrafter"/>
</dbReference>
<evidence type="ECO:0000256" key="9">
    <source>
        <dbReference type="ARBA" id="ARBA00023002"/>
    </source>
</evidence>
<dbReference type="EMBL" id="LVYI01000002">
    <property type="protein sequence ID" value="OAP63709.1"/>
    <property type="molecule type" value="Genomic_DNA"/>
</dbReference>
<dbReference type="PANTHER" id="PTHR42802">
    <property type="entry name" value="MONOOXYGENASE"/>
    <property type="match status" value="1"/>
</dbReference>
<evidence type="ECO:0000256" key="8">
    <source>
        <dbReference type="ARBA" id="ARBA00022857"/>
    </source>
</evidence>
<comment type="cofactor">
    <cofactor evidence="1">
        <name>FAD</name>
        <dbReference type="ChEBI" id="CHEBI:57692"/>
    </cofactor>
</comment>
<dbReference type="Gene3D" id="3.50.50.60">
    <property type="entry name" value="FAD/NAD(P)-binding domain"/>
    <property type="match status" value="1"/>
</dbReference>
<accession>A0A178ZVB7</accession>
<keyword evidence="7" id="KW-0274">FAD</keyword>
<dbReference type="OrthoDB" id="3519933at2759"/>
<evidence type="ECO:0000256" key="7">
    <source>
        <dbReference type="ARBA" id="ARBA00022827"/>
    </source>
</evidence>
<dbReference type="PANTHER" id="PTHR42802:SF1">
    <property type="entry name" value="L-ORNITHINE N(5)-MONOOXYGENASE"/>
    <property type="match status" value="1"/>
</dbReference>
<proteinExistence type="inferred from homology"/>
<evidence type="ECO:0000256" key="11">
    <source>
        <dbReference type="ARBA" id="ARBA00047598"/>
    </source>
</evidence>